<dbReference type="SMART" id="SM00342">
    <property type="entry name" value="HTH_ARAC"/>
    <property type="match status" value="1"/>
</dbReference>
<dbReference type="InterPro" id="IPR050204">
    <property type="entry name" value="AraC_XylS_family_regulators"/>
</dbReference>
<evidence type="ECO:0000256" key="1">
    <source>
        <dbReference type="ARBA" id="ARBA00023015"/>
    </source>
</evidence>
<dbReference type="Proteomes" id="UP001166191">
    <property type="component" value="Unassembled WGS sequence"/>
</dbReference>
<accession>A0ABS6AK71</accession>
<dbReference type="PROSITE" id="PS01124">
    <property type="entry name" value="HTH_ARAC_FAMILY_2"/>
    <property type="match status" value="1"/>
</dbReference>
<keyword evidence="1" id="KW-0805">Transcription regulation</keyword>
<dbReference type="InterPro" id="IPR018060">
    <property type="entry name" value="HTH_AraC"/>
</dbReference>
<keyword evidence="3" id="KW-0804">Transcription</keyword>
<evidence type="ECO:0000256" key="3">
    <source>
        <dbReference type="ARBA" id="ARBA00023163"/>
    </source>
</evidence>
<name>A0ABS6AK71_9RHOB</name>
<gene>
    <name evidence="6" type="ORF">KNW02_12775</name>
</gene>
<dbReference type="EMBL" id="JAHKNG010000022">
    <property type="protein sequence ID" value="MBU3030991.1"/>
    <property type="molecule type" value="Genomic_DNA"/>
</dbReference>
<evidence type="ECO:0000256" key="2">
    <source>
        <dbReference type="ARBA" id="ARBA00023125"/>
    </source>
</evidence>
<protein>
    <submittedName>
        <fullName evidence="6">AraC family transcriptional regulator</fullName>
    </submittedName>
</protein>
<evidence type="ECO:0000259" key="5">
    <source>
        <dbReference type="PROSITE" id="PS01124"/>
    </source>
</evidence>
<feature type="region of interest" description="Disordered" evidence="4">
    <location>
        <begin position="1"/>
        <end position="29"/>
    </location>
</feature>
<feature type="domain" description="HTH araC/xylS-type" evidence="5">
    <location>
        <begin position="205"/>
        <end position="303"/>
    </location>
</feature>
<evidence type="ECO:0000256" key="4">
    <source>
        <dbReference type="SAM" id="MobiDB-lite"/>
    </source>
</evidence>
<dbReference type="Pfam" id="PF12833">
    <property type="entry name" value="HTH_18"/>
    <property type="match status" value="1"/>
</dbReference>
<evidence type="ECO:0000313" key="7">
    <source>
        <dbReference type="Proteomes" id="UP001166191"/>
    </source>
</evidence>
<keyword evidence="2" id="KW-0238">DNA-binding</keyword>
<sequence>MASAHLGEVDGAETDARKSAAPPDPATTPLKLHASLRIGRATTGQDRLRLLSLADFTGRCRTSATSPRTRPDHLLVWVTKGQIRLEFPRHRHCLSAGELRFIPAGTAFAMLSAPGAEGHVALIPRAAAAAAHPPLPDNDLSAQIGEDGAQLLATLSELASEACPPDPATRQCLMNLLALRLSRLAPKPAAAQTDAPPSEARSLVEQFLSLAATRLGTCAAIAELAEELQTNAATLDRACIATRGRRAIELLHELRLQRAVDLLRNSRHGAAQIADELGYSSHAHFTRAFVAATGRSPEAFRAQPR</sequence>
<reference evidence="6" key="1">
    <citation type="submission" date="2021-06" db="EMBL/GenBank/DDBJ databases">
        <title>Paracoccus bacterium XHP0099 sp. nov., isolated from the surface waters of the Yellow Sea.</title>
        <authorList>
            <person name="Xue H."/>
            <person name="Zhang D."/>
        </authorList>
    </citation>
    <scope>NUCLEOTIDE SEQUENCE</scope>
    <source>
        <strain evidence="6">XHP0099</strain>
    </source>
</reference>
<comment type="caution">
    <text evidence="6">The sequence shown here is derived from an EMBL/GenBank/DDBJ whole genome shotgun (WGS) entry which is preliminary data.</text>
</comment>
<dbReference type="PANTHER" id="PTHR46796">
    <property type="entry name" value="HTH-TYPE TRANSCRIPTIONAL ACTIVATOR RHAS-RELATED"/>
    <property type="match status" value="1"/>
</dbReference>
<keyword evidence="7" id="KW-1185">Reference proteome</keyword>
<evidence type="ECO:0000313" key="6">
    <source>
        <dbReference type="EMBL" id="MBU3030991.1"/>
    </source>
</evidence>
<dbReference type="RefSeq" id="WP_216033665.1">
    <property type="nucleotide sequence ID" value="NZ_JAHKNG010000022.1"/>
</dbReference>
<proteinExistence type="predicted"/>
<organism evidence="6 7">
    <name type="scientific">Paracoccus marinaquae</name>
    <dbReference type="NCBI Taxonomy" id="2841926"/>
    <lineage>
        <taxon>Bacteria</taxon>
        <taxon>Pseudomonadati</taxon>
        <taxon>Pseudomonadota</taxon>
        <taxon>Alphaproteobacteria</taxon>
        <taxon>Rhodobacterales</taxon>
        <taxon>Paracoccaceae</taxon>
        <taxon>Paracoccus</taxon>
    </lineage>
</organism>